<keyword evidence="2 4" id="KW-0663">Pyridoxal phosphate</keyword>
<feature type="active site" description="Proton acceptor; specific for L-alanine" evidence="4">
    <location>
        <position position="257"/>
    </location>
</feature>
<dbReference type="SUPFAM" id="SSF51419">
    <property type="entry name" value="PLP-binding barrel"/>
    <property type="match status" value="1"/>
</dbReference>
<dbReference type="SMART" id="SM01005">
    <property type="entry name" value="Ala_racemase_C"/>
    <property type="match status" value="1"/>
</dbReference>
<dbReference type="InterPro" id="IPR001608">
    <property type="entry name" value="Ala_racemase_N"/>
</dbReference>
<protein>
    <recommendedName>
        <fullName evidence="4">Alanine racemase</fullName>
        <ecNumber evidence="4">5.1.1.1</ecNumber>
    </recommendedName>
</protein>
<evidence type="ECO:0000313" key="6">
    <source>
        <dbReference type="EMBL" id="MFK4754187.1"/>
    </source>
</evidence>
<dbReference type="Pfam" id="PF00842">
    <property type="entry name" value="Ala_racemase_C"/>
    <property type="match status" value="1"/>
</dbReference>
<dbReference type="HAMAP" id="MF_01201">
    <property type="entry name" value="Ala_racemase"/>
    <property type="match status" value="1"/>
</dbReference>
<dbReference type="GO" id="GO:0008784">
    <property type="term" value="F:alanine racemase activity"/>
    <property type="evidence" value="ECO:0007669"/>
    <property type="project" value="UniProtKB-EC"/>
</dbReference>
<dbReference type="Gene3D" id="2.40.37.10">
    <property type="entry name" value="Lyase, Ornithine Decarboxylase, Chain A, domain 1"/>
    <property type="match status" value="1"/>
</dbReference>
<keyword evidence="7" id="KW-1185">Reference proteome</keyword>
<dbReference type="Gene3D" id="3.20.20.10">
    <property type="entry name" value="Alanine racemase"/>
    <property type="match status" value="1"/>
</dbReference>
<evidence type="ECO:0000256" key="2">
    <source>
        <dbReference type="ARBA" id="ARBA00022898"/>
    </source>
</evidence>
<comment type="caution">
    <text evidence="6">The sequence shown here is derived from an EMBL/GenBank/DDBJ whole genome shotgun (WGS) entry which is preliminary data.</text>
</comment>
<dbReference type="EMBL" id="JBBKTX010000025">
    <property type="protein sequence ID" value="MFK4754187.1"/>
    <property type="molecule type" value="Genomic_DNA"/>
</dbReference>
<dbReference type="SUPFAM" id="SSF50621">
    <property type="entry name" value="Alanine racemase C-terminal domain-like"/>
    <property type="match status" value="1"/>
</dbReference>
<comment type="pathway">
    <text evidence="4">Amino-acid biosynthesis; D-alanine biosynthesis; D-alanine from L-alanine: step 1/1.</text>
</comment>
<sequence>MSRPAQARIHLDHIVANYQLACSLHPAGQALAVVKADAYGHGVVRVAQALAPYAPAFAVACIEEALELRAAGLTQPVLLLEGFFSNDELPVIAEQNFWTAIHRPDQISAVAETCFSRPLNIWLKVDTGMHRLGFALEEVAGACQQLLALPQVGRVTLMTHFANADCLVAPGVDVSTQLAGLAAARQGLDLDISVANSAALMAHPAARQQWQRPGIMLYGSSPLAFPDEVAQQLQPAMSLVSEVIATRWVPIGESVGYGSRFVANKPTLVGTVAMGYADGYPRQAREGTPLMVNGQRTRLLGRVSMDMLTVDLTEVAAAALGNPVEFWGLQLDANEVAACCDTISYHLFTGITRRVPRLYLTR</sequence>
<comment type="function">
    <text evidence="4">Catalyzes the interconversion of L-alanine and D-alanine. May also act on other amino acids.</text>
</comment>
<evidence type="ECO:0000256" key="1">
    <source>
        <dbReference type="ARBA" id="ARBA00001933"/>
    </source>
</evidence>
<dbReference type="RefSeq" id="WP_369855672.1">
    <property type="nucleotide sequence ID" value="NZ_JBBKTX010000025.1"/>
</dbReference>
<dbReference type="PRINTS" id="PR00992">
    <property type="entry name" value="ALARACEMASE"/>
</dbReference>
<feature type="binding site" evidence="4">
    <location>
        <position position="305"/>
    </location>
    <ligand>
        <name>substrate</name>
    </ligand>
</feature>
<dbReference type="PANTHER" id="PTHR30511:SF0">
    <property type="entry name" value="ALANINE RACEMASE, CATABOLIC-RELATED"/>
    <property type="match status" value="1"/>
</dbReference>
<dbReference type="InterPro" id="IPR000821">
    <property type="entry name" value="Ala_racemase"/>
</dbReference>
<dbReference type="InterPro" id="IPR011079">
    <property type="entry name" value="Ala_racemase_C"/>
</dbReference>
<keyword evidence="3 4" id="KW-0413">Isomerase</keyword>
<feature type="binding site" evidence="4">
    <location>
        <position position="131"/>
    </location>
    <ligand>
        <name>substrate</name>
    </ligand>
</feature>
<dbReference type="PROSITE" id="PS00395">
    <property type="entry name" value="ALANINE_RACEMASE"/>
    <property type="match status" value="1"/>
</dbReference>
<feature type="domain" description="Alanine racemase C-terminal" evidence="5">
    <location>
        <begin position="236"/>
        <end position="360"/>
    </location>
</feature>
<evidence type="ECO:0000259" key="5">
    <source>
        <dbReference type="SMART" id="SM01005"/>
    </source>
</evidence>
<comment type="similarity">
    <text evidence="4">Belongs to the alanine racemase family.</text>
</comment>
<evidence type="ECO:0000256" key="4">
    <source>
        <dbReference type="HAMAP-Rule" id="MF_01201"/>
    </source>
</evidence>
<organism evidence="6 7">
    <name type="scientific">Oceanobacter antarcticus</name>
    <dbReference type="NCBI Taxonomy" id="3133425"/>
    <lineage>
        <taxon>Bacteria</taxon>
        <taxon>Pseudomonadati</taxon>
        <taxon>Pseudomonadota</taxon>
        <taxon>Gammaproteobacteria</taxon>
        <taxon>Oceanospirillales</taxon>
        <taxon>Oceanospirillaceae</taxon>
        <taxon>Oceanobacter</taxon>
    </lineage>
</organism>
<dbReference type="CDD" id="cd06827">
    <property type="entry name" value="PLPDE_III_AR_proteobact"/>
    <property type="match status" value="1"/>
</dbReference>
<feature type="active site" description="Proton acceptor; specific for D-alanine" evidence="4">
    <location>
        <position position="35"/>
    </location>
</feature>
<comment type="cofactor">
    <cofactor evidence="1 4">
        <name>pyridoxal 5'-phosphate</name>
        <dbReference type="ChEBI" id="CHEBI:597326"/>
    </cofactor>
</comment>
<reference evidence="6 7" key="1">
    <citation type="submission" date="2024-03" db="EMBL/GenBank/DDBJ databases">
        <title>High-quality draft genome sequence of Oceanobacter sp. wDCs-4.</title>
        <authorList>
            <person name="Dong C."/>
        </authorList>
    </citation>
    <scope>NUCLEOTIDE SEQUENCE [LARGE SCALE GENOMIC DNA]</scope>
    <source>
        <strain evidence="7">wDCs-4</strain>
    </source>
</reference>
<dbReference type="Pfam" id="PF01168">
    <property type="entry name" value="Ala_racemase_N"/>
    <property type="match status" value="1"/>
</dbReference>
<accession>A0ABW8NMI2</accession>
<comment type="catalytic activity">
    <reaction evidence="4">
        <text>L-alanine = D-alanine</text>
        <dbReference type="Rhea" id="RHEA:20249"/>
        <dbReference type="ChEBI" id="CHEBI:57416"/>
        <dbReference type="ChEBI" id="CHEBI:57972"/>
        <dbReference type="EC" id="5.1.1.1"/>
    </reaction>
</comment>
<evidence type="ECO:0000256" key="3">
    <source>
        <dbReference type="ARBA" id="ARBA00023235"/>
    </source>
</evidence>
<dbReference type="EC" id="5.1.1.1" evidence="4"/>
<dbReference type="InterPro" id="IPR020622">
    <property type="entry name" value="Ala_racemase_pyridoxalP-BS"/>
</dbReference>
<dbReference type="InterPro" id="IPR029066">
    <property type="entry name" value="PLP-binding_barrel"/>
</dbReference>
<name>A0ABW8NMI2_9GAMM</name>
<dbReference type="PANTHER" id="PTHR30511">
    <property type="entry name" value="ALANINE RACEMASE"/>
    <property type="match status" value="1"/>
</dbReference>
<dbReference type="InterPro" id="IPR009006">
    <property type="entry name" value="Ala_racemase/Decarboxylase_C"/>
</dbReference>
<proteinExistence type="inferred from homology"/>
<feature type="modified residue" description="N6-(pyridoxal phosphate)lysine" evidence="4">
    <location>
        <position position="35"/>
    </location>
</feature>
<gene>
    <name evidence="6" type="primary">alr</name>
    <name evidence="6" type="ORF">WG929_17375</name>
</gene>
<dbReference type="Proteomes" id="UP001620597">
    <property type="component" value="Unassembled WGS sequence"/>
</dbReference>
<evidence type="ECO:0000313" key="7">
    <source>
        <dbReference type="Proteomes" id="UP001620597"/>
    </source>
</evidence>
<dbReference type="NCBIfam" id="TIGR00492">
    <property type="entry name" value="alr"/>
    <property type="match status" value="1"/>
</dbReference>